<sequence length="98" mass="10588">MPSSATTMPCRFQLYRHRDATGVSGTGVVAWGTVYPNGKVSLAWCGPRPSINVYESLADVTAIHGHDGHTQVVVYDELPHPAAIDPARLLSRFDARAV</sequence>
<dbReference type="AlphaFoldDB" id="A0A1H1L3Z7"/>
<dbReference type="STRING" id="117157.SAMN04489717_0099"/>
<gene>
    <name evidence="1" type="ORF">SAMN04489717_0099</name>
</gene>
<organism evidence="1 2">
    <name type="scientific">Actinopolymorpha singaporensis</name>
    <dbReference type="NCBI Taxonomy" id="117157"/>
    <lineage>
        <taxon>Bacteria</taxon>
        <taxon>Bacillati</taxon>
        <taxon>Actinomycetota</taxon>
        <taxon>Actinomycetes</taxon>
        <taxon>Propionibacteriales</taxon>
        <taxon>Actinopolymorphaceae</taxon>
        <taxon>Actinopolymorpha</taxon>
    </lineage>
</organism>
<dbReference type="EMBL" id="LT629732">
    <property type="protein sequence ID" value="SDR69256.1"/>
    <property type="molecule type" value="Genomic_DNA"/>
</dbReference>
<keyword evidence="2" id="KW-1185">Reference proteome</keyword>
<dbReference type="Proteomes" id="UP000198983">
    <property type="component" value="Chromosome I"/>
</dbReference>
<protein>
    <submittedName>
        <fullName evidence="1">Uncharacterized protein</fullName>
    </submittedName>
</protein>
<proteinExistence type="predicted"/>
<accession>A0A1H1L3Z7</accession>
<name>A0A1H1L3Z7_9ACTN</name>
<evidence type="ECO:0000313" key="1">
    <source>
        <dbReference type="EMBL" id="SDR69256.1"/>
    </source>
</evidence>
<dbReference type="OrthoDB" id="72539at2"/>
<reference evidence="1 2" key="1">
    <citation type="submission" date="2016-10" db="EMBL/GenBank/DDBJ databases">
        <authorList>
            <person name="de Groot N.N."/>
        </authorList>
    </citation>
    <scope>NUCLEOTIDE SEQUENCE [LARGE SCALE GENOMIC DNA]</scope>
    <source>
        <strain evidence="1 2">DSM 22024</strain>
    </source>
</reference>
<evidence type="ECO:0000313" key="2">
    <source>
        <dbReference type="Proteomes" id="UP000198983"/>
    </source>
</evidence>